<keyword evidence="5" id="KW-1185">Reference proteome</keyword>
<dbReference type="PANTHER" id="PTHR43775:SF37">
    <property type="entry name" value="SI:DKEY-61P9.11"/>
    <property type="match status" value="1"/>
</dbReference>
<gene>
    <name evidence="4" type="ORF">H4W80_002670</name>
</gene>
<name>A0ABR9LVT3_9ACTN</name>
<comment type="caution">
    <text evidence="4">The sequence shown here is derived from an EMBL/GenBank/DDBJ whole genome shotgun (WGS) entry which is preliminary data.</text>
</comment>
<dbReference type="InterPro" id="IPR013968">
    <property type="entry name" value="PKS_KR"/>
</dbReference>
<evidence type="ECO:0000256" key="2">
    <source>
        <dbReference type="ARBA" id="ARBA00022553"/>
    </source>
</evidence>
<accession>A0ABR9LVT3</accession>
<proteinExistence type="predicted"/>
<dbReference type="PANTHER" id="PTHR43775">
    <property type="entry name" value="FATTY ACID SYNTHASE"/>
    <property type="match status" value="1"/>
</dbReference>
<dbReference type="InterPro" id="IPR042104">
    <property type="entry name" value="PKS_dehydratase_sf"/>
</dbReference>
<feature type="domain" description="Ketoreductase" evidence="3">
    <location>
        <begin position="230"/>
        <end position="454"/>
    </location>
</feature>
<dbReference type="EMBL" id="JADBEK010000001">
    <property type="protein sequence ID" value="MBE1584412.1"/>
    <property type="molecule type" value="Genomic_DNA"/>
</dbReference>
<evidence type="ECO:0000259" key="3">
    <source>
        <dbReference type="SMART" id="SM00822"/>
    </source>
</evidence>
<organism evidence="4 5">
    <name type="scientific">Nonomuraea angiospora</name>
    <dbReference type="NCBI Taxonomy" id="46172"/>
    <lineage>
        <taxon>Bacteria</taxon>
        <taxon>Bacillati</taxon>
        <taxon>Actinomycetota</taxon>
        <taxon>Actinomycetes</taxon>
        <taxon>Streptosporangiales</taxon>
        <taxon>Streptosporangiaceae</taxon>
        <taxon>Nonomuraea</taxon>
    </lineage>
</organism>
<dbReference type="Pfam" id="PF08659">
    <property type="entry name" value="KR"/>
    <property type="match status" value="1"/>
</dbReference>
<evidence type="ECO:0000313" key="5">
    <source>
        <dbReference type="Proteomes" id="UP000633509"/>
    </source>
</evidence>
<keyword evidence="2" id="KW-0597">Phosphoprotein</keyword>
<dbReference type="RefSeq" id="WP_192785346.1">
    <property type="nucleotide sequence ID" value="NZ_JADBEK010000001.1"/>
</dbReference>
<dbReference type="SMART" id="SM00822">
    <property type="entry name" value="PKS_KR"/>
    <property type="match status" value="1"/>
</dbReference>
<protein>
    <submittedName>
        <fullName evidence="4">NAD(P)-dependent dehydrogenase (Short-subunit alcohol dehydrogenase family)</fullName>
    </submittedName>
</protein>
<dbReference type="Proteomes" id="UP000633509">
    <property type="component" value="Unassembled WGS sequence"/>
</dbReference>
<dbReference type="InterPro" id="IPR050091">
    <property type="entry name" value="PKS_NRPS_Biosynth_Enz"/>
</dbReference>
<dbReference type="SUPFAM" id="SSF51735">
    <property type="entry name" value="NAD(P)-binding Rossmann-fold domains"/>
    <property type="match status" value="2"/>
</dbReference>
<dbReference type="InterPro" id="IPR057326">
    <property type="entry name" value="KR_dom"/>
</dbReference>
<dbReference type="InterPro" id="IPR036291">
    <property type="entry name" value="NAD(P)-bd_dom_sf"/>
</dbReference>
<sequence>MTVAAPAPVRPHLVSFETGSFVRPVRRMVWEPVPHPLPPPSPVARRLLVIGSDADLARRVADRLGAEVCVPGHEPEGGDWDGIVDLNVTGVPYRLGGGEWRDALARTTRMVRHRYGAWREEPRADRCCYVAVTAMGGLMGYDDGPIDSPLGGIWAGFAKCLPRELPNLAVKVLDVDAAEAADADALAGLLEAELAAWDLFEIGYRRGVRHALTALPSPEPVPTLNLGPDDLVLISGGARGVGFALARGLAERFGCRVVVTGRDELPTADWLTLPDDRYAAHRRARIAAARTAGDLREARAALKRESELRHVAANLAAAGRDGLRIAYEPCDCVRQEQVDALFARLPAPTVVVHNAGIDLPTRLDRKTPEEVVRTVEVKVSGFAALTRAVLATPERRAALKVFCNVGSLAGRMGGMIGQIDYAAGNEALSRLGFWARNTYGLPTQTLCWPTWERLGVIANYDAAVRYVSTIDPAEGVRRWIDELRSGGTGEVMFIGQVGGALVPTQLRGFWLFTGHPDLPRLHGLAHFLGTVEEFRPFRSLRGSIVHRPGAHPCLTDFTVDGRPALPVSVLVEQACSVADWVVPPGWPLQHLASVREVRVRPSALVLAEEGSRFTTSAVGETTEEGWTVHVSITAADGAVAGSMRLLYRPEPPSLPAPAPVPHPGATRDGGRLAWSGLVLGAADGPPPTVTAADLWTTPFPPAHGIAPAALEAAVRAAGPVTGDLVTIDRIVPCPGAQHVDELLPVTGGWTGMRAGEPVLFIARVTTGGTFSGGPRHAGGLRRGPRGDVADFRSQAARLGTPAT</sequence>
<reference evidence="4 5" key="1">
    <citation type="submission" date="2020-10" db="EMBL/GenBank/DDBJ databases">
        <title>Sequencing the genomes of 1000 actinobacteria strains.</title>
        <authorList>
            <person name="Klenk H.-P."/>
        </authorList>
    </citation>
    <scope>NUCLEOTIDE SEQUENCE [LARGE SCALE GENOMIC DNA]</scope>
    <source>
        <strain evidence="4 5">DSM 43173</strain>
    </source>
</reference>
<keyword evidence="1" id="KW-0596">Phosphopantetheine</keyword>
<dbReference type="Gene3D" id="3.40.50.720">
    <property type="entry name" value="NAD(P)-binding Rossmann-like Domain"/>
    <property type="match status" value="1"/>
</dbReference>
<evidence type="ECO:0000313" key="4">
    <source>
        <dbReference type="EMBL" id="MBE1584412.1"/>
    </source>
</evidence>
<evidence type="ECO:0000256" key="1">
    <source>
        <dbReference type="ARBA" id="ARBA00022450"/>
    </source>
</evidence>
<dbReference type="Gene3D" id="3.10.129.110">
    <property type="entry name" value="Polyketide synthase dehydratase"/>
    <property type="match status" value="1"/>
</dbReference>